<evidence type="ECO:0000256" key="19">
    <source>
        <dbReference type="ARBA" id="ARBA00025833"/>
    </source>
</evidence>
<keyword evidence="12" id="KW-0256">Endoplasmic reticulum</keyword>
<keyword evidence="11" id="KW-0378">Hydrolase</keyword>
<keyword evidence="13" id="KW-0862">Zinc</keyword>
<evidence type="ECO:0000256" key="18">
    <source>
        <dbReference type="ARBA" id="ARBA00023228"/>
    </source>
</evidence>
<evidence type="ECO:0000256" key="11">
    <source>
        <dbReference type="ARBA" id="ARBA00022801"/>
    </source>
</evidence>
<evidence type="ECO:0000313" key="23">
    <source>
        <dbReference type="EMBL" id="MCV9387046.1"/>
    </source>
</evidence>
<evidence type="ECO:0000256" key="8">
    <source>
        <dbReference type="ARBA" id="ARBA00022670"/>
    </source>
</evidence>
<organism evidence="23 24">
    <name type="scientific">Reichenbachiella ulvae</name>
    <dbReference type="NCBI Taxonomy" id="2980104"/>
    <lineage>
        <taxon>Bacteria</taxon>
        <taxon>Pseudomonadati</taxon>
        <taxon>Bacteroidota</taxon>
        <taxon>Cytophagia</taxon>
        <taxon>Cytophagales</taxon>
        <taxon>Reichenbachiellaceae</taxon>
        <taxon>Reichenbachiella</taxon>
    </lineage>
</organism>
<evidence type="ECO:0000256" key="12">
    <source>
        <dbReference type="ARBA" id="ARBA00022824"/>
    </source>
</evidence>
<evidence type="ECO:0000256" key="15">
    <source>
        <dbReference type="ARBA" id="ARBA00023049"/>
    </source>
</evidence>
<proteinExistence type="predicted"/>
<evidence type="ECO:0000259" key="22">
    <source>
        <dbReference type="Pfam" id="PF04389"/>
    </source>
</evidence>
<dbReference type="SUPFAM" id="SSF53187">
    <property type="entry name" value="Zn-dependent exopeptidases"/>
    <property type="match status" value="1"/>
</dbReference>
<dbReference type="InterPro" id="IPR007484">
    <property type="entry name" value="Peptidase_M28"/>
</dbReference>
<evidence type="ECO:0000256" key="7">
    <source>
        <dbReference type="ARBA" id="ARBA00022645"/>
    </source>
</evidence>
<sequence>MKNSKYILSVALFATSLLLSNCQPQTQPEGQENPQAELDIEDTKVIKQLFDEALTTRETYQLLDHLCNQIGTRLSGSEGAAQAVDWTEKVMSDYGFDKVYKQDLFVPNWKRGDKEVAKILGSQDELTVLALGMSVATPEEGLTAPVVQVQGLEDVKEMGREAIEGKIVFYNRPTDQRLIRTGAAYGGAVDQRVTGPAVAAQYGAVAVVIRSVGTAYDDVPHTGTTLYMDSIPKIPAAALGFQSADRLAKALEQNPDTQLFLKMNCQTLEDAPSHNVIGELTGTEFPDQIITIGGHLDSWDVGQGAHDDGAGCMQSIQVLRLFQKLGIQPKHTIRAVMFMNEENGTRGGKKYAELAEKNNEQHLIALESDAGAFTPRGFGVTAEDSTLTKFQSWLPHFDQNTIGYIKKGGGGVDIGPLHQTLGTPTIGFMPDSQRMFDVHHSANDVFSSVHPRELELGTASMAGFIYLIDKYGL</sequence>
<dbReference type="Gene3D" id="3.50.30.30">
    <property type="match status" value="1"/>
</dbReference>
<name>A0ABT3CTY5_9BACT</name>
<evidence type="ECO:0000256" key="6">
    <source>
        <dbReference type="ARBA" id="ARBA00022525"/>
    </source>
</evidence>
<dbReference type="RefSeq" id="WP_264137873.1">
    <property type="nucleotide sequence ID" value="NZ_JAOYOD010000001.1"/>
</dbReference>
<keyword evidence="8" id="KW-0645">Protease</keyword>
<keyword evidence="16" id="KW-0865">Zymogen</keyword>
<dbReference type="InterPro" id="IPR039866">
    <property type="entry name" value="CPQ"/>
</dbReference>
<evidence type="ECO:0000256" key="17">
    <source>
        <dbReference type="ARBA" id="ARBA00023180"/>
    </source>
</evidence>
<evidence type="ECO:0000256" key="9">
    <source>
        <dbReference type="ARBA" id="ARBA00022723"/>
    </source>
</evidence>
<evidence type="ECO:0000256" key="20">
    <source>
        <dbReference type="ARBA" id="ARBA00033328"/>
    </source>
</evidence>
<dbReference type="EMBL" id="JAOYOD010000001">
    <property type="protein sequence ID" value="MCV9387046.1"/>
    <property type="molecule type" value="Genomic_DNA"/>
</dbReference>
<comment type="caution">
    <text evidence="23">The sequence shown here is derived from an EMBL/GenBank/DDBJ whole genome shotgun (WGS) entry which is preliminary data.</text>
</comment>
<dbReference type="Proteomes" id="UP001300692">
    <property type="component" value="Unassembled WGS sequence"/>
</dbReference>
<evidence type="ECO:0000313" key="24">
    <source>
        <dbReference type="Proteomes" id="UP001300692"/>
    </source>
</evidence>
<dbReference type="Pfam" id="PF04389">
    <property type="entry name" value="Peptidase_M28"/>
    <property type="match status" value="1"/>
</dbReference>
<keyword evidence="7" id="KW-0121">Carboxypeptidase</keyword>
<keyword evidence="9" id="KW-0479">Metal-binding</keyword>
<evidence type="ECO:0000256" key="21">
    <source>
        <dbReference type="SAM" id="SignalP"/>
    </source>
</evidence>
<evidence type="ECO:0000256" key="2">
    <source>
        <dbReference type="ARBA" id="ARBA00004371"/>
    </source>
</evidence>
<reference evidence="23 24" key="1">
    <citation type="submission" date="2022-10" db="EMBL/GenBank/DDBJ databases">
        <title>Comparative genomics and taxonomic characterization of three novel marine species of genus Reichenbachiella exhibiting antioxidant and polysaccharide degradation activities.</title>
        <authorList>
            <person name="Muhammad N."/>
            <person name="Lee Y.-J."/>
            <person name="Ko J."/>
            <person name="Kim S.-G."/>
        </authorList>
    </citation>
    <scope>NUCLEOTIDE SEQUENCE [LARGE SCALE GENOMIC DNA]</scope>
    <source>
        <strain evidence="23 24">ABR2-5</strain>
    </source>
</reference>
<dbReference type="Gene3D" id="3.40.630.10">
    <property type="entry name" value="Zn peptidases"/>
    <property type="match status" value="1"/>
</dbReference>
<evidence type="ECO:0000256" key="5">
    <source>
        <dbReference type="ARBA" id="ARBA00014116"/>
    </source>
</evidence>
<feature type="chain" id="PRO_5046900999" description="Carboxypeptidase Q" evidence="21">
    <location>
        <begin position="22"/>
        <end position="473"/>
    </location>
</feature>
<keyword evidence="15" id="KW-0482">Metalloprotease</keyword>
<evidence type="ECO:0000256" key="16">
    <source>
        <dbReference type="ARBA" id="ARBA00023145"/>
    </source>
</evidence>
<evidence type="ECO:0000256" key="4">
    <source>
        <dbReference type="ARBA" id="ARBA00004613"/>
    </source>
</evidence>
<evidence type="ECO:0000256" key="13">
    <source>
        <dbReference type="ARBA" id="ARBA00022833"/>
    </source>
</evidence>
<protein>
    <recommendedName>
        <fullName evidence="5">Carboxypeptidase Q</fullName>
    </recommendedName>
    <alternativeName>
        <fullName evidence="20">Plasma glutamate carboxypeptidase</fullName>
    </alternativeName>
</protein>
<comment type="subunit">
    <text evidence="19">Homodimer. The monomeric form is inactive while the homodimer is active.</text>
</comment>
<dbReference type="PANTHER" id="PTHR12053:SF3">
    <property type="entry name" value="CARBOXYPEPTIDASE Q"/>
    <property type="match status" value="1"/>
</dbReference>
<evidence type="ECO:0000256" key="14">
    <source>
        <dbReference type="ARBA" id="ARBA00023034"/>
    </source>
</evidence>
<keyword evidence="6" id="KW-0964">Secreted</keyword>
<dbReference type="PANTHER" id="PTHR12053">
    <property type="entry name" value="PROTEASE FAMILY M28 PLASMA GLUTAMATE CARBOXYPEPTIDASE-RELATED"/>
    <property type="match status" value="1"/>
</dbReference>
<feature type="signal peptide" evidence="21">
    <location>
        <begin position="1"/>
        <end position="21"/>
    </location>
</feature>
<keyword evidence="24" id="KW-1185">Reference proteome</keyword>
<evidence type="ECO:0000256" key="1">
    <source>
        <dbReference type="ARBA" id="ARBA00004240"/>
    </source>
</evidence>
<keyword evidence="10 21" id="KW-0732">Signal</keyword>
<evidence type="ECO:0000256" key="3">
    <source>
        <dbReference type="ARBA" id="ARBA00004555"/>
    </source>
</evidence>
<evidence type="ECO:0000256" key="10">
    <source>
        <dbReference type="ARBA" id="ARBA00022729"/>
    </source>
</evidence>
<keyword evidence="14" id="KW-0333">Golgi apparatus</keyword>
<keyword evidence="18" id="KW-0458">Lysosome</keyword>
<accession>A0ABT3CTY5</accession>
<keyword evidence="17" id="KW-0325">Glycoprotein</keyword>
<comment type="subcellular location">
    <subcellularLocation>
        <location evidence="1">Endoplasmic reticulum</location>
    </subcellularLocation>
    <subcellularLocation>
        <location evidence="3">Golgi apparatus</location>
    </subcellularLocation>
    <subcellularLocation>
        <location evidence="2">Lysosome</location>
    </subcellularLocation>
    <subcellularLocation>
        <location evidence="4">Secreted</location>
    </subcellularLocation>
</comment>
<gene>
    <name evidence="23" type="ORF">N7U62_10250</name>
</gene>
<feature type="domain" description="Peptidase M28" evidence="22">
    <location>
        <begin position="275"/>
        <end position="454"/>
    </location>
</feature>